<evidence type="ECO:0000313" key="3">
    <source>
        <dbReference type="Proteomes" id="UP001140076"/>
    </source>
</evidence>
<dbReference type="SUPFAM" id="SSF75011">
    <property type="entry name" value="3-carboxy-cis,cis-mucoante lactonizing enzyme"/>
    <property type="match status" value="1"/>
</dbReference>
<evidence type="ECO:0000313" key="2">
    <source>
        <dbReference type="EMBL" id="MDA0565226.1"/>
    </source>
</evidence>
<reference evidence="2" key="1">
    <citation type="submission" date="2021-10" db="EMBL/GenBank/DDBJ databases">
        <title>Streptomonospora sp. nov., isolated from mangrove soil.</title>
        <authorList>
            <person name="Chen X."/>
            <person name="Ge X."/>
            <person name="Liu W."/>
        </authorList>
    </citation>
    <scope>NUCLEOTIDE SEQUENCE</scope>
    <source>
        <strain evidence="2">S1-112</strain>
    </source>
</reference>
<evidence type="ECO:0000256" key="1">
    <source>
        <dbReference type="SAM" id="MobiDB-lite"/>
    </source>
</evidence>
<comment type="caution">
    <text evidence="2">The sequence shown here is derived from an EMBL/GenBank/DDBJ whole genome shotgun (WGS) entry which is preliminary data.</text>
</comment>
<organism evidence="2 3">
    <name type="scientific">Streptomonospora mangrovi</name>
    <dbReference type="NCBI Taxonomy" id="2883123"/>
    <lineage>
        <taxon>Bacteria</taxon>
        <taxon>Bacillati</taxon>
        <taxon>Actinomycetota</taxon>
        <taxon>Actinomycetes</taxon>
        <taxon>Streptosporangiales</taxon>
        <taxon>Nocardiopsidaceae</taxon>
        <taxon>Streptomonospora</taxon>
    </lineage>
</organism>
<feature type="region of interest" description="Disordered" evidence="1">
    <location>
        <begin position="380"/>
        <end position="404"/>
    </location>
</feature>
<gene>
    <name evidence="2" type="ORF">LG943_12995</name>
</gene>
<name>A0A9X3SNK0_9ACTN</name>
<sequence length="404" mass="41753">MTVDQLFVADYRAGRTYTVDPAVDGGGVRALGTGVLAEHAGVLALPRDGATDAELAFADDRSGALVVLGPGGERRVPVAIPAEHLACDPSGRHVVVTTGVGANGAPWSDVVTVVDLTAGESVRFRSRRGEPGALVVPDQAGGDPTVVLRHREPGAVEALPLAWCLGVGAHVPALTGAAVADIADDGHGDVVDQRTGIAATATGRGLERFVVEEGVPRMIGAVPWPAPGRAFYLRFDPATGRAVGVVRGGPADPAAWTEWTNHLVDVDLSTGDTRCVDLPPGLAFRFALGGGKAAVATIHPDGDELTLIDRAGPRPRALYRRALPPMSHPPAPGRLPWDPVGGAPAQRRAVALDPSGTTAAVTRGGDAELHLVREDRTDTVRMPSPLDEGGHLHWRGGAADPVGR</sequence>
<proteinExistence type="predicted"/>
<protein>
    <submittedName>
        <fullName evidence="2">Uncharacterized protein</fullName>
    </submittedName>
</protein>
<accession>A0A9X3SNK0</accession>
<dbReference type="EMBL" id="JAJAQC010000018">
    <property type="protein sequence ID" value="MDA0565226.1"/>
    <property type="molecule type" value="Genomic_DNA"/>
</dbReference>
<dbReference type="AlphaFoldDB" id="A0A9X3SNK0"/>
<dbReference type="RefSeq" id="WP_270072498.1">
    <property type="nucleotide sequence ID" value="NZ_JAJAQC010000018.1"/>
</dbReference>
<keyword evidence="3" id="KW-1185">Reference proteome</keyword>
<dbReference type="Proteomes" id="UP001140076">
    <property type="component" value="Unassembled WGS sequence"/>
</dbReference>